<evidence type="ECO:0000256" key="4">
    <source>
        <dbReference type="ARBA" id="ARBA00022741"/>
    </source>
</evidence>
<dbReference type="InterPro" id="IPR020846">
    <property type="entry name" value="MFS_dom"/>
</dbReference>
<keyword evidence="3 9" id="KW-0812">Transmembrane</keyword>
<feature type="domain" description="ABC transporter" evidence="11">
    <location>
        <begin position="1025"/>
        <end position="1259"/>
    </location>
</feature>
<feature type="transmembrane region" description="Helical" evidence="9">
    <location>
        <begin position="594"/>
        <end position="611"/>
    </location>
</feature>
<dbReference type="GO" id="GO:0005737">
    <property type="term" value="C:cytoplasm"/>
    <property type="evidence" value="ECO:0007669"/>
    <property type="project" value="UniProtKB-ARBA"/>
</dbReference>
<dbReference type="InterPro" id="IPR003593">
    <property type="entry name" value="AAA+_ATPase"/>
</dbReference>
<dbReference type="Gene3D" id="1.20.1250.20">
    <property type="entry name" value="MFS general substrate transporter like domains"/>
    <property type="match status" value="1"/>
</dbReference>
<dbReference type="PROSITE" id="PS50929">
    <property type="entry name" value="ABC_TM1F"/>
    <property type="match status" value="1"/>
</dbReference>
<feature type="transmembrane region" description="Helical" evidence="9">
    <location>
        <begin position="430"/>
        <end position="453"/>
    </location>
</feature>
<dbReference type="Pfam" id="PF00005">
    <property type="entry name" value="ABC_tran"/>
    <property type="match status" value="1"/>
</dbReference>
<feature type="domain" description="ABC transmembrane type-1" evidence="12">
    <location>
        <begin position="710"/>
        <end position="992"/>
    </location>
</feature>
<feature type="transmembrane region" description="Helical" evidence="9">
    <location>
        <begin position="137"/>
        <end position="155"/>
    </location>
</feature>
<protein>
    <submittedName>
        <fullName evidence="13">Antigen peptide transporter 2</fullName>
    </submittedName>
</protein>
<gene>
    <name evidence="13" type="ORF">D4764_01G0019180</name>
</gene>
<evidence type="ECO:0000256" key="8">
    <source>
        <dbReference type="SAM" id="MobiDB-lite"/>
    </source>
</evidence>
<dbReference type="InterPro" id="IPR036259">
    <property type="entry name" value="MFS_trans_sf"/>
</dbReference>
<dbReference type="EMBL" id="RHFK02000001">
    <property type="protein sequence ID" value="TWW82103.1"/>
    <property type="molecule type" value="Genomic_DNA"/>
</dbReference>
<dbReference type="PANTHER" id="PTHR43394:SF14">
    <property type="entry name" value="TRANSPORTER 2, ATP BINDING CASSETTE SUBFAMILY B"/>
    <property type="match status" value="1"/>
</dbReference>
<evidence type="ECO:0000313" key="14">
    <source>
        <dbReference type="Proteomes" id="UP000324091"/>
    </source>
</evidence>
<feature type="transmembrane region" description="Helical" evidence="9">
    <location>
        <begin position="67"/>
        <end position="93"/>
    </location>
</feature>
<feature type="transmembrane region" description="Helical" evidence="9">
    <location>
        <begin position="225"/>
        <end position="244"/>
    </location>
</feature>
<feature type="transmembrane region" description="Helical" evidence="9">
    <location>
        <begin position="161"/>
        <end position="181"/>
    </location>
</feature>
<evidence type="ECO:0000259" key="10">
    <source>
        <dbReference type="PROSITE" id="PS50850"/>
    </source>
</evidence>
<dbReference type="InterPro" id="IPR027417">
    <property type="entry name" value="P-loop_NTPase"/>
</dbReference>
<proteinExistence type="predicted"/>
<feature type="transmembrane region" description="Helical" evidence="9">
    <location>
        <begin position="749"/>
        <end position="775"/>
    </location>
</feature>
<evidence type="ECO:0000256" key="1">
    <source>
        <dbReference type="ARBA" id="ARBA00004141"/>
    </source>
</evidence>
<evidence type="ECO:0000313" key="13">
    <source>
        <dbReference type="EMBL" id="TWW82103.1"/>
    </source>
</evidence>
<comment type="subcellular location">
    <subcellularLocation>
        <location evidence="1">Membrane</location>
        <topology evidence="1">Multi-pass membrane protein</topology>
    </subcellularLocation>
</comment>
<organism evidence="13 14">
    <name type="scientific">Takifugu flavidus</name>
    <name type="common">sansaifugu</name>
    <dbReference type="NCBI Taxonomy" id="433684"/>
    <lineage>
        <taxon>Eukaryota</taxon>
        <taxon>Metazoa</taxon>
        <taxon>Chordata</taxon>
        <taxon>Craniata</taxon>
        <taxon>Vertebrata</taxon>
        <taxon>Euteleostomi</taxon>
        <taxon>Actinopterygii</taxon>
        <taxon>Neopterygii</taxon>
        <taxon>Teleostei</taxon>
        <taxon>Neoteleostei</taxon>
        <taxon>Acanthomorphata</taxon>
        <taxon>Eupercaria</taxon>
        <taxon>Tetraodontiformes</taxon>
        <taxon>Tetradontoidea</taxon>
        <taxon>Tetraodontidae</taxon>
        <taxon>Takifugu</taxon>
    </lineage>
</organism>
<evidence type="ECO:0000256" key="3">
    <source>
        <dbReference type="ARBA" id="ARBA00022692"/>
    </source>
</evidence>
<dbReference type="InterPro" id="IPR039421">
    <property type="entry name" value="Type_1_exporter"/>
</dbReference>
<feature type="transmembrane region" description="Helical" evidence="9">
    <location>
        <begin position="706"/>
        <end position="729"/>
    </location>
</feature>
<dbReference type="Pfam" id="PF07690">
    <property type="entry name" value="MFS_1"/>
    <property type="match status" value="1"/>
</dbReference>
<dbReference type="PROSITE" id="PS50893">
    <property type="entry name" value="ABC_TRANSPORTER_2"/>
    <property type="match status" value="1"/>
</dbReference>
<keyword evidence="5" id="KW-0067">ATP-binding</keyword>
<evidence type="ECO:0000259" key="11">
    <source>
        <dbReference type="PROSITE" id="PS50893"/>
    </source>
</evidence>
<accession>A0A5C6PRG0</accession>
<dbReference type="SUPFAM" id="SSF103473">
    <property type="entry name" value="MFS general substrate transporter"/>
    <property type="match status" value="1"/>
</dbReference>
<dbReference type="SUPFAM" id="SSF52540">
    <property type="entry name" value="P-loop containing nucleoside triphosphate hydrolases"/>
    <property type="match status" value="1"/>
</dbReference>
<feature type="transmembrane region" description="Helical" evidence="9">
    <location>
        <begin position="557"/>
        <end position="582"/>
    </location>
</feature>
<feature type="compositionally biased region" description="Basic and acidic residues" evidence="8">
    <location>
        <begin position="27"/>
        <end position="40"/>
    </location>
</feature>
<sequence length="1269" mass="138905">MTQQNGVGGTSDRRLSSAASPVCDQVKAMEHQKTPVGERDGECEDDCRRGQSGTSTGVTDAAPDGGWGWVVLLATIVVMALTLAFPSCVGIFYTDLQNDFHADNSQTSWVPSIMTSALHAGGPFCSMLVERLGCRQTVMLGGVLSGLGMTASSFTQSIGQLFLTAGVITGLGFCFSFQPAVTILGHYFVRRRAFANAMSSMGTALGLCVLPVLGNYLHTELGWRGSFLVLGAVLLNCCVCGAVMRPLQLSKRRGQPLMDHGPHLPEEEKGQREMGRLRRIWRFLLDSLSKHMAFDQFCNNARYRVYAIGLTWMMLGFVVPLIYLVPYATANGMEQTQAALLLSILGVVNIIVRPPFGIVFNMPWFKGRHVYVFASALLVNGLSNSICCIGSSFNVLVIYVIVYGLSMSVVGSLMFTVLMSVVEMSRFPSALGLLAVMESVTLLIGPPLAGALVDRTGQYFHVFFACTAVVVSAGIFLIVSFSLLDRRASQRGGGPAEPPGRTGADVAPGCQYKSVPTEGDKEKASPPTAACSATMTIMSLQDRSSTLSGGQMKAKEVVVYGISVLLFDTLLSLAFLTGLVLLQFSGCGGLSAQWAFAVVKWAFLQGFTWFLTDANHLALLSRLAALLCLLSPVHESVQLLAAPPSEPYAGPWADLGRLLLGPAVSLVSCVVWEMGFCSNAGVKTSSKPLDSRRLLLRMLKYFKPDALYIIAAFTFLILAVVCETLIPLYQGKVIDMLKGEALHSSFYGSIWQLTLVCLGSTLFSGLRGGTFMCTLSRLNSRMKHLLFGALLQQDVHFFENNDAGSLSSRLQSDVDKMGRTVALNANAMVRSSVRTCLMLGVMVHLSWELTLITCIEIPLMALMQNKYIKLSTIVKKQIQDGCAETESLALQTMKGIQVVRSFRAEQHETRRYREALARMQTLRRRRGLYGYVYGLGLKMLNLGIKMLMLLYARRLISTGYLSTGALLSFFLYQKPIFRSLSEILYSFGDTLSTVEIISTVFGYLDRRPQCKEEGDLAPEKLEGRIVFQNVTFSYPSAATHQKALKSVSMEIAGGKLTALVGPSGSGKTSCLSLLKRLYEAQEGEILLDGKPLHHYKRKYLHQKLALVSQDLELFSGSLRYNIEYGLKDCTFEKVIDAAKKAKADAFLSELMHQYDTEVRGCGTLSSGLRHSIALIRALVRDPQVLILDETTSKVDANVWHAVLREVLSGGGTVLLVAHNLKSVETADRIIFIENGEVLEEGTHPQLMAKRGRYHHFHQNCNILQSRTSI</sequence>
<feature type="transmembrane region" description="Helical" evidence="9">
    <location>
        <begin position="928"/>
        <end position="949"/>
    </location>
</feature>
<comment type="caution">
    <text evidence="13">The sequence shown here is derived from an EMBL/GenBank/DDBJ whole genome shotgun (WGS) entry which is preliminary data.</text>
</comment>
<dbReference type="Pfam" id="PF00664">
    <property type="entry name" value="ABC_membrane"/>
    <property type="match status" value="1"/>
</dbReference>
<dbReference type="InterPro" id="IPR003439">
    <property type="entry name" value="ABC_transporter-like_ATP-bd"/>
</dbReference>
<feature type="transmembrane region" description="Helical" evidence="9">
    <location>
        <begin position="193"/>
        <end position="213"/>
    </location>
</feature>
<dbReference type="PROSITE" id="PS50850">
    <property type="entry name" value="MFS"/>
    <property type="match status" value="1"/>
</dbReference>
<reference evidence="13 14" key="1">
    <citation type="submission" date="2019-04" db="EMBL/GenBank/DDBJ databases">
        <title>Chromosome genome assembly for Takifugu flavidus.</title>
        <authorList>
            <person name="Xiao S."/>
        </authorList>
    </citation>
    <scope>NUCLEOTIDE SEQUENCE [LARGE SCALE GENOMIC DNA]</scope>
    <source>
        <strain evidence="13">HTHZ2018</strain>
        <tissue evidence="13">Muscle</tissue>
    </source>
</reference>
<keyword evidence="14" id="KW-1185">Reference proteome</keyword>
<keyword evidence="2" id="KW-0813">Transport</keyword>
<keyword evidence="7 9" id="KW-0472">Membrane</keyword>
<evidence type="ECO:0000256" key="6">
    <source>
        <dbReference type="ARBA" id="ARBA00022989"/>
    </source>
</evidence>
<dbReference type="SMART" id="SM00382">
    <property type="entry name" value="AAA"/>
    <property type="match status" value="1"/>
</dbReference>
<dbReference type="AlphaFoldDB" id="A0A5C6PRG0"/>
<dbReference type="GO" id="GO:0015421">
    <property type="term" value="F:ABC-type oligopeptide transporter activity"/>
    <property type="evidence" value="ECO:0007669"/>
    <property type="project" value="TreeGrafter"/>
</dbReference>
<dbReference type="Gene3D" id="3.40.50.300">
    <property type="entry name" value="P-loop containing nucleotide triphosphate hydrolases"/>
    <property type="match status" value="1"/>
</dbReference>
<dbReference type="InterPro" id="IPR036640">
    <property type="entry name" value="ABC1_TM_sf"/>
</dbReference>
<keyword evidence="4" id="KW-0547">Nucleotide-binding</keyword>
<dbReference type="GO" id="GO:0016887">
    <property type="term" value="F:ATP hydrolysis activity"/>
    <property type="evidence" value="ECO:0007669"/>
    <property type="project" value="InterPro"/>
</dbReference>
<dbReference type="InterPro" id="IPR011527">
    <property type="entry name" value="ABC1_TM_dom"/>
</dbReference>
<evidence type="ECO:0000259" key="12">
    <source>
        <dbReference type="PROSITE" id="PS50929"/>
    </source>
</evidence>
<dbReference type="Gene3D" id="1.20.1560.10">
    <property type="entry name" value="ABC transporter type 1, transmembrane domain"/>
    <property type="match status" value="1"/>
</dbReference>
<keyword evidence="6 9" id="KW-1133">Transmembrane helix</keyword>
<feature type="transmembrane region" description="Helical" evidence="9">
    <location>
        <begin position="398"/>
        <end position="418"/>
    </location>
</feature>
<dbReference type="InterPro" id="IPR011701">
    <property type="entry name" value="MFS"/>
</dbReference>
<dbReference type="FunFam" id="3.40.50.300:FF:000604">
    <property type="entry name" value="ABC transporter B family member 28"/>
    <property type="match status" value="1"/>
</dbReference>
<dbReference type="FunFam" id="1.20.1250.20:FF:000337">
    <property type="entry name" value="Solute carrier family 16 member 5"/>
    <property type="match status" value="1"/>
</dbReference>
<feature type="domain" description="Major facilitator superfamily (MFS) profile" evidence="10">
    <location>
        <begin position="70"/>
        <end position="485"/>
    </location>
</feature>
<name>A0A5C6PRG0_9TELE</name>
<feature type="transmembrane region" description="Helical" evidence="9">
    <location>
        <begin position="459"/>
        <end position="484"/>
    </location>
</feature>
<dbReference type="SUPFAM" id="SSF90123">
    <property type="entry name" value="ABC transporter transmembrane region"/>
    <property type="match status" value="1"/>
</dbReference>
<evidence type="ECO:0000256" key="5">
    <source>
        <dbReference type="ARBA" id="ARBA00022840"/>
    </source>
</evidence>
<feature type="transmembrane region" description="Helical" evidence="9">
    <location>
        <begin position="338"/>
        <end position="358"/>
    </location>
</feature>
<feature type="transmembrane region" description="Helical" evidence="9">
    <location>
        <begin position="305"/>
        <end position="326"/>
    </location>
</feature>
<feature type="region of interest" description="Disordered" evidence="8">
    <location>
        <begin position="1"/>
        <end position="60"/>
    </location>
</feature>
<dbReference type="Proteomes" id="UP000324091">
    <property type="component" value="Chromosome 1"/>
</dbReference>
<dbReference type="GO" id="GO:0005524">
    <property type="term" value="F:ATP binding"/>
    <property type="evidence" value="ECO:0007669"/>
    <property type="project" value="UniProtKB-KW"/>
</dbReference>
<dbReference type="PANTHER" id="PTHR43394">
    <property type="entry name" value="ATP-DEPENDENT PERMEASE MDL1, MITOCHONDRIAL"/>
    <property type="match status" value="1"/>
</dbReference>
<evidence type="ECO:0000256" key="9">
    <source>
        <dbReference type="SAM" id="Phobius"/>
    </source>
</evidence>
<feature type="transmembrane region" description="Helical" evidence="9">
    <location>
        <begin position="370"/>
        <end position="392"/>
    </location>
</feature>
<evidence type="ECO:0000256" key="2">
    <source>
        <dbReference type="ARBA" id="ARBA00022448"/>
    </source>
</evidence>
<dbReference type="GO" id="GO:0016020">
    <property type="term" value="C:membrane"/>
    <property type="evidence" value="ECO:0007669"/>
    <property type="project" value="UniProtKB-SubCell"/>
</dbReference>
<evidence type="ECO:0000256" key="7">
    <source>
        <dbReference type="ARBA" id="ARBA00023136"/>
    </source>
</evidence>